<dbReference type="EMBL" id="VWNE01000004">
    <property type="protein sequence ID" value="KAA8485567.1"/>
    <property type="molecule type" value="Genomic_DNA"/>
</dbReference>
<dbReference type="RefSeq" id="WP_141813543.1">
    <property type="nucleotide sequence ID" value="NZ_VFPL01000001.1"/>
</dbReference>
<protein>
    <submittedName>
        <fullName evidence="1">Uncharacterized protein</fullName>
    </submittedName>
</protein>
<comment type="caution">
    <text evidence="1">The sequence shown here is derived from an EMBL/GenBank/DDBJ whole genome shotgun (WGS) entry which is preliminary data.</text>
</comment>
<accession>A0A5M9HKQ0</accession>
<dbReference type="AlphaFoldDB" id="A0A5M9HKQ0"/>
<reference evidence="1 2" key="1">
    <citation type="submission" date="2019-09" db="EMBL/GenBank/DDBJ databases">
        <title>Pararcticibacter amylolyticus gen. nov., sp. nov., isolated from a rottenly hemp rope, and reclassification of Pedobacter tournemirensis as Pararcticibacter tournemirensis comb. nov.</title>
        <authorList>
            <person name="Cai Y."/>
        </authorList>
    </citation>
    <scope>NUCLEOTIDE SEQUENCE [LARGE SCALE GENOMIC DNA]</scope>
    <source>
        <strain evidence="1 2">TF5-37.2-LB10</strain>
    </source>
</reference>
<keyword evidence="2" id="KW-1185">Reference proteome</keyword>
<organism evidence="1 2">
    <name type="scientific">Arcticibacter tournemirensis</name>
    <dbReference type="NCBI Taxonomy" id="699437"/>
    <lineage>
        <taxon>Bacteria</taxon>
        <taxon>Pseudomonadati</taxon>
        <taxon>Bacteroidota</taxon>
        <taxon>Sphingobacteriia</taxon>
        <taxon>Sphingobacteriales</taxon>
        <taxon>Sphingobacteriaceae</taxon>
        <taxon>Arcticibacter</taxon>
    </lineage>
</organism>
<dbReference type="Proteomes" id="UP000322918">
    <property type="component" value="Unassembled WGS sequence"/>
</dbReference>
<sequence length="136" mass="15749">MKALSESQQRSFRSTVYVIEEKLRDMEATVTYAKANQQPGELLTLEYDLNEDEFQSFQNTAAEIRKVLRDIVKTYGLEGESVSLKHLLTTKASFIWEDVTGAPFDRLKGHGEIDESLRKRYENLFKQLEILTDKLI</sequence>
<gene>
    <name evidence="1" type="ORF">F1649_03540</name>
</gene>
<name>A0A5M9HKQ0_9SPHI</name>
<evidence type="ECO:0000313" key="1">
    <source>
        <dbReference type="EMBL" id="KAA8485567.1"/>
    </source>
</evidence>
<evidence type="ECO:0000313" key="2">
    <source>
        <dbReference type="Proteomes" id="UP000322918"/>
    </source>
</evidence>
<proteinExistence type="predicted"/>
<dbReference type="OrthoDB" id="799898at2"/>